<evidence type="ECO:0000313" key="3">
    <source>
        <dbReference type="EMBL" id="CCE72946.1"/>
    </source>
</evidence>
<evidence type="ECO:0000256" key="1">
    <source>
        <dbReference type="SAM" id="MobiDB-lite"/>
    </source>
</evidence>
<dbReference type="eggNOG" id="ENOG502RQ23">
    <property type="taxonomic scope" value="Eukaryota"/>
</dbReference>
<dbReference type="Proteomes" id="UP000005222">
    <property type="component" value="Chromosome B"/>
</dbReference>
<reference evidence="3" key="1">
    <citation type="submission" date="2011-10" db="EMBL/GenBank/DDBJ databases">
        <authorList>
            <person name="Genoscope - CEA"/>
        </authorList>
    </citation>
    <scope>NUCLEOTIDE SEQUENCE</scope>
    <source>
        <strain evidence="3">CBS 7064</strain>
    </source>
</reference>
<keyword evidence="2" id="KW-1133">Transmembrane helix</keyword>
<dbReference type="OrthoDB" id="3997851at2759"/>
<sequence>MQGSYNSKGLPRPYYMKPVSKNSIYSNKATKSFINSPRRKLIGYVIMLVLFGTCVYWISQDIRPKPEPQYEIVEPETRKAPGVNEMINRENVEKDSKYENLAYNMAKGSKGDVGRGVDEAPKGGMANEAPLVGNEKVAQDRKPAKVAAAKEKQGVLENLI</sequence>
<dbReference type="Proteomes" id="UP000005222">
    <property type="component" value="Chromosome A"/>
</dbReference>
<dbReference type="OMA" id="LMWWISQ"/>
<dbReference type="EMBL" id="FO082059">
    <property type="protein sequence ID" value="CCE72946.1"/>
    <property type="molecule type" value="Genomic_DNA"/>
</dbReference>
<feature type="region of interest" description="Disordered" evidence="1">
    <location>
        <begin position="109"/>
        <end position="142"/>
    </location>
</feature>
<dbReference type="EMBL" id="FO082058">
    <property type="protein sequence ID" value="CCE73507.1"/>
    <property type="molecule type" value="Genomic_DNA"/>
</dbReference>
<dbReference type="AlphaFoldDB" id="G8YVR3"/>
<name>G8YVR3_PICSO</name>
<keyword evidence="2" id="KW-0472">Membrane</keyword>
<proteinExistence type="predicted"/>
<feature type="transmembrane region" description="Helical" evidence="2">
    <location>
        <begin position="41"/>
        <end position="59"/>
    </location>
</feature>
<reference evidence="5" key="2">
    <citation type="journal article" date="2012" name="G3 (Bethesda)">
        <title>Pichia sorbitophila, an interspecies yeast hybrid reveals early steps of genome resolution following polyploidization.</title>
        <authorList>
            <person name="Leh Louis V."/>
            <person name="Despons L."/>
            <person name="Friedrich A."/>
            <person name="Martin T."/>
            <person name="Durrens P."/>
            <person name="Casaregola S."/>
            <person name="Neuveglise C."/>
            <person name="Fairhead C."/>
            <person name="Marck C."/>
            <person name="Cruz J.A."/>
            <person name="Straub M.L."/>
            <person name="Kugler V."/>
            <person name="Sacerdot C."/>
            <person name="Uzunov Z."/>
            <person name="Thierry A."/>
            <person name="Weiss S."/>
            <person name="Bleykasten C."/>
            <person name="De Montigny J."/>
            <person name="Jacques N."/>
            <person name="Jung P."/>
            <person name="Lemaire M."/>
            <person name="Mallet S."/>
            <person name="Morel G."/>
            <person name="Richard G.F."/>
            <person name="Sarkar A."/>
            <person name="Savel G."/>
            <person name="Schacherer J."/>
            <person name="Seret M.L."/>
            <person name="Talla E."/>
            <person name="Samson G."/>
            <person name="Jubin C."/>
            <person name="Poulain J."/>
            <person name="Vacherie B."/>
            <person name="Barbe V."/>
            <person name="Pelletier E."/>
            <person name="Sherman D.J."/>
            <person name="Westhof E."/>
            <person name="Weissenbach J."/>
            <person name="Baret P.V."/>
            <person name="Wincker P."/>
            <person name="Gaillardin C."/>
            <person name="Dujon B."/>
            <person name="Souciet J.L."/>
        </authorList>
    </citation>
    <scope>NUCLEOTIDE SEQUENCE [LARGE SCALE GENOMIC DNA]</scope>
    <source>
        <strain evidence="5">ATCC MYA-4447 / BCRC 22081 / CBS 7064 / NBRC 10061 / NRRL Y-12695</strain>
    </source>
</reference>
<protein>
    <submittedName>
        <fullName evidence="3">Piso0_000553 protein</fullName>
    </submittedName>
</protein>
<accession>G8YVR3</accession>
<dbReference type="InParanoid" id="G8YVR3"/>
<organism evidence="3 5">
    <name type="scientific">Pichia sorbitophila (strain ATCC MYA-4447 / BCRC 22081 / CBS 7064 / NBRC 10061 / NRRL Y-12695)</name>
    <name type="common">Hybrid yeast</name>
    <dbReference type="NCBI Taxonomy" id="559304"/>
    <lineage>
        <taxon>Eukaryota</taxon>
        <taxon>Fungi</taxon>
        <taxon>Dikarya</taxon>
        <taxon>Ascomycota</taxon>
        <taxon>Saccharomycotina</taxon>
        <taxon>Pichiomycetes</taxon>
        <taxon>Debaryomycetaceae</taxon>
        <taxon>Millerozyma</taxon>
    </lineage>
</organism>
<feature type="compositionally biased region" description="Basic and acidic residues" evidence="1">
    <location>
        <begin position="109"/>
        <end position="121"/>
    </location>
</feature>
<keyword evidence="5" id="KW-1185">Reference proteome</keyword>
<dbReference type="HOGENOM" id="CLU_103818_0_0_1"/>
<gene>
    <name evidence="3" type="primary">Piso0_000553</name>
    <name evidence="3" type="ORF">GNLVRS01_PISO0A11880g</name>
    <name evidence="4" type="ORF">GNLVRS01_PISO0B11947g</name>
</gene>
<keyword evidence="2" id="KW-0812">Transmembrane</keyword>
<evidence type="ECO:0000313" key="4">
    <source>
        <dbReference type="EMBL" id="CCE73507.1"/>
    </source>
</evidence>
<evidence type="ECO:0000313" key="5">
    <source>
        <dbReference type="Proteomes" id="UP000005222"/>
    </source>
</evidence>
<evidence type="ECO:0000256" key="2">
    <source>
        <dbReference type="SAM" id="Phobius"/>
    </source>
</evidence>